<dbReference type="RefSeq" id="WP_046573790.1">
    <property type="nucleotide sequence ID" value="NZ_CP010429.1"/>
</dbReference>
<dbReference type="AlphaFoldDB" id="A0A0E3ZTZ1"/>
<dbReference type="EMBL" id="CP010429">
    <property type="protein sequence ID" value="AKD55298.1"/>
    <property type="molecule type" value="Genomic_DNA"/>
</dbReference>
<dbReference type="KEGG" id="srd:SD10_10690"/>
<gene>
    <name evidence="1" type="ORF">SD10_10690</name>
</gene>
<evidence type="ECO:0000313" key="2">
    <source>
        <dbReference type="Proteomes" id="UP000033054"/>
    </source>
</evidence>
<dbReference type="PATRIC" id="fig|1379870.5.peg.2330"/>
<dbReference type="STRING" id="1379870.SD10_10690"/>
<reference evidence="1 2" key="1">
    <citation type="journal article" date="2014" name="Curr. Microbiol.">
        <title>Spirosoma radiotolerans sp. nov., a gamma-radiation-resistant bacterium isolated from gamma ray-irradiated soil.</title>
        <authorList>
            <person name="Lee J.J."/>
            <person name="Srinivasan S."/>
            <person name="Lim S."/>
            <person name="Joe M."/>
            <person name="Im S."/>
            <person name="Bae S.I."/>
            <person name="Park K.R."/>
            <person name="Han J.H."/>
            <person name="Park S.H."/>
            <person name="Joo B.M."/>
            <person name="Park S.J."/>
            <person name="Kim M.K."/>
        </authorList>
    </citation>
    <scope>NUCLEOTIDE SEQUENCE [LARGE SCALE GENOMIC DNA]</scope>
    <source>
        <strain evidence="1 2">DG5A</strain>
    </source>
</reference>
<evidence type="ECO:0000313" key="1">
    <source>
        <dbReference type="EMBL" id="AKD55298.1"/>
    </source>
</evidence>
<proteinExistence type="predicted"/>
<protein>
    <submittedName>
        <fullName evidence="1">Uncharacterized protein</fullName>
    </submittedName>
</protein>
<accession>A0A0E3ZTZ1</accession>
<dbReference type="OrthoDB" id="964345at2"/>
<sequence>MKPVLAFICLLFSLTANRQSIEERLKAKVRQLEADQLRQANQPVTNLQFVSFRYSLIPLKNWWKRLYDTQVDFRIQMRLLTHETYGQLRQQDQLKGTHQADSLAAMIGQQEQAKQTDISKEEAYFKTKYERADPGQQIYETLSQLSYQQAGQPRQSQPVRHAFYPTDLSEVESFK</sequence>
<keyword evidence="2" id="KW-1185">Reference proteome</keyword>
<organism evidence="1 2">
    <name type="scientific">Spirosoma radiotolerans</name>
    <dbReference type="NCBI Taxonomy" id="1379870"/>
    <lineage>
        <taxon>Bacteria</taxon>
        <taxon>Pseudomonadati</taxon>
        <taxon>Bacteroidota</taxon>
        <taxon>Cytophagia</taxon>
        <taxon>Cytophagales</taxon>
        <taxon>Cytophagaceae</taxon>
        <taxon>Spirosoma</taxon>
    </lineage>
</organism>
<dbReference type="HOGENOM" id="CLU_1531607_0_0_10"/>
<dbReference type="Proteomes" id="UP000033054">
    <property type="component" value="Chromosome"/>
</dbReference>
<name>A0A0E3ZTZ1_9BACT</name>